<feature type="compositionally biased region" description="Low complexity" evidence="8">
    <location>
        <begin position="416"/>
        <end position="430"/>
    </location>
</feature>
<keyword evidence="11" id="KW-1185">Reference proteome</keyword>
<reference evidence="10" key="2">
    <citation type="submission" date="2025-09" db="UniProtKB">
        <authorList>
            <consortium name="Ensembl"/>
        </authorList>
    </citation>
    <scope>IDENTIFICATION</scope>
</reference>
<organism evidence="10 11">
    <name type="scientific">Geospiza parvula</name>
    <name type="common">Small tree-finch</name>
    <name type="synonym">Camarhynchus parvulus</name>
    <dbReference type="NCBI Taxonomy" id="87175"/>
    <lineage>
        <taxon>Eukaryota</taxon>
        <taxon>Metazoa</taxon>
        <taxon>Chordata</taxon>
        <taxon>Craniata</taxon>
        <taxon>Vertebrata</taxon>
        <taxon>Euteleostomi</taxon>
        <taxon>Archelosauria</taxon>
        <taxon>Archosauria</taxon>
        <taxon>Dinosauria</taxon>
        <taxon>Saurischia</taxon>
        <taxon>Theropoda</taxon>
        <taxon>Coelurosauria</taxon>
        <taxon>Aves</taxon>
        <taxon>Neognathae</taxon>
        <taxon>Neoaves</taxon>
        <taxon>Telluraves</taxon>
        <taxon>Australaves</taxon>
        <taxon>Passeriformes</taxon>
        <taxon>Thraupidae</taxon>
        <taxon>Camarhynchus</taxon>
    </lineage>
</organism>
<dbReference type="Ensembl" id="ENSCPVT00000026276.1">
    <property type="protein sequence ID" value="ENSCPVP00000026715.1"/>
    <property type="gene ID" value="ENSCPVG00000017007.1"/>
</dbReference>
<evidence type="ECO:0000256" key="2">
    <source>
        <dbReference type="ARBA" id="ARBA00022064"/>
    </source>
</evidence>
<dbReference type="CDD" id="cd23995">
    <property type="entry name" value="Seipin_BSCL2_like"/>
    <property type="match status" value="1"/>
</dbReference>
<protein>
    <recommendedName>
        <fullName evidence="2">Seipin</fullName>
    </recommendedName>
</protein>
<dbReference type="InterPro" id="IPR009617">
    <property type="entry name" value="Seipin"/>
</dbReference>
<feature type="compositionally biased region" description="Low complexity" evidence="8">
    <location>
        <begin position="494"/>
        <end position="508"/>
    </location>
</feature>
<dbReference type="PANTHER" id="PTHR21212">
    <property type="entry name" value="BERNARDINELLI-SEIP CONGENITAL LIPODYSTROPHY 2 HOMOLOG BSCL2 PROTEIN"/>
    <property type="match status" value="1"/>
</dbReference>
<dbReference type="Proteomes" id="UP000694382">
    <property type="component" value="Unassembled WGS sequence"/>
</dbReference>
<keyword evidence="4" id="KW-0256">Endoplasmic reticulum</keyword>
<keyword evidence="6" id="KW-0443">Lipid metabolism</keyword>
<evidence type="ECO:0000256" key="7">
    <source>
        <dbReference type="ARBA" id="ARBA00023136"/>
    </source>
</evidence>
<evidence type="ECO:0000313" key="10">
    <source>
        <dbReference type="Ensembl" id="ENSCPVP00000026715.1"/>
    </source>
</evidence>
<dbReference type="GO" id="GO:0140042">
    <property type="term" value="P:lipid droplet formation"/>
    <property type="evidence" value="ECO:0007669"/>
    <property type="project" value="UniProtKB-ARBA"/>
</dbReference>
<feature type="compositionally biased region" description="Basic residues" evidence="8">
    <location>
        <begin position="392"/>
        <end position="412"/>
    </location>
</feature>
<feature type="transmembrane region" description="Helical" evidence="9">
    <location>
        <begin position="122"/>
        <end position="146"/>
    </location>
</feature>
<dbReference type="GO" id="GO:0005789">
    <property type="term" value="C:endoplasmic reticulum membrane"/>
    <property type="evidence" value="ECO:0007669"/>
    <property type="project" value="UniProtKB-SubCell"/>
</dbReference>
<feature type="compositionally biased region" description="Pro residues" evidence="8">
    <location>
        <begin position="431"/>
        <end position="443"/>
    </location>
</feature>
<keyword evidence="3 9" id="KW-0812">Transmembrane</keyword>
<evidence type="ECO:0000256" key="4">
    <source>
        <dbReference type="ARBA" id="ARBA00022824"/>
    </source>
</evidence>
<feature type="transmembrane region" description="Helical" evidence="9">
    <location>
        <begin position="322"/>
        <end position="345"/>
    </location>
</feature>
<dbReference type="GO" id="GO:0006629">
    <property type="term" value="P:lipid metabolic process"/>
    <property type="evidence" value="ECO:0007669"/>
    <property type="project" value="UniProtKB-KW"/>
</dbReference>
<feature type="compositionally biased region" description="Pro residues" evidence="8">
    <location>
        <begin position="382"/>
        <end position="391"/>
    </location>
</feature>
<evidence type="ECO:0000256" key="1">
    <source>
        <dbReference type="ARBA" id="ARBA00004477"/>
    </source>
</evidence>
<keyword evidence="5 9" id="KW-1133">Transmembrane helix</keyword>
<evidence type="ECO:0000256" key="6">
    <source>
        <dbReference type="ARBA" id="ARBA00023098"/>
    </source>
</evidence>
<feature type="transmembrane region" description="Helical" evidence="9">
    <location>
        <begin position="245"/>
        <end position="263"/>
    </location>
</feature>
<evidence type="ECO:0000256" key="9">
    <source>
        <dbReference type="SAM" id="Phobius"/>
    </source>
</evidence>
<dbReference type="PANTHER" id="PTHR21212:SF0">
    <property type="entry name" value="SEIPIN"/>
    <property type="match status" value="1"/>
</dbReference>
<comment type="subcellular location">
    <subcellularLocation>
        <location evidence="1">Endoplasmic reticulum membrane</location>
        <topology evidence="1">Multi-pass membrane protein</topology>
    </subcellularLocation>
</comment>
<evidence type="ECO:0000256" key="3">
    <source>
        <dbReference type="ARBA" id="ARBA00022692"/>
    </source>
</evidence>
<evidence type="ECO:0000256" key="5">
    <source>
        <dbReference type="ARBA" id="ARBA00022989"/>
    </source>
</evidence>
<name>A0A8U8BUB2_GEOPR</name>
<sequence>MGIPLPPCCSPGGLSCGWGSVGAWPCLTPPLLTPPLPFPTAPPMAPPPPLLTWGAQLWVGLRGGVAPFNPSPLTPPPCFSSPSPADGAPMAPGGFPAAPPPPLLTWGAQVGRGARRALLRGALGLSLALLLLWAAVFLYGSFYWAYLPADAVLRPLHLGFRSDCERPGPELCSFPTANVSLLGEHREKVLLYGQLYRISLELELPESPVNRELGMFMVGLSLYGQGGKTLARSERAAMLHYRSRLLRALHTAAFAGLFLSGFAEQSQTLELELMGRYREDPYSPTAGALVEIRSRRVQLYGARLRVHAHFSGLRYLLYHFPLTSAVVGVAGNWTLLALLTLGGYLQWGRGPQRPRPRPAQTFQTPPKIRRSPKSWEPRSPAQTPPCSAPPPRRGRGRKKRRKRGRGRRRPRPRPAPSRTAPPSGSASSAPAPEPLPTPLPHPPVRGGLNKGFGPSPTPETELGVIWGGGGVGQGREPQNPPNSPKIPQIFPRISPKSPSMPPKFSSNSAPQSTQRKSGPNLRFLGYFRVGFGVTLQWLWGWFLGIF</sequence>
<proteinExistence type="predicted"/>
<reference evidence="10" key="1">
    <citation type="submission" date="2025-08" db="UniProtKB">
        <authorList>
            <consortium name="Ensembl"/>
        </authorList>
    </citation>
    <scope>IDENTIFICATION</scope>
</reference>
<evidence type="ECO:0000256" key="8">
    <source>
        <dbReference type="SAM" id="MobiDB-lite"/>
    </source>
</evidence>
<feature type="transmembrane region" description="Helical" evidence="9">
    <location>
        <begin position="523"/>
        <end position="542"/>
    </location>
</feature>
<keyword evidence="7 9" id="KW-0472">Membrane</keyword>
<dbReference type="Pfam" id="PF06775">
    <property type="entry name" value="Seipin"/>
    <property type="match status" value="1"/>
</dbReference>
<dbReference type="AlphaFoldDB" id="A0A8U8BUB2"/>
<evidence type="ECO:0000313" key="11">
    <source>
        <dbReference type="Proteomes" id="UP000694382"/>
    </source>
</evidence>
<feature type="region of interest" description="Disordered" evidence="8">
    <location>
        <begin position="349"/>
        <end position="519"/>
    </location>
</feature>
<accession>A0A8U8BUB2</accession>